<name>A0ABT6MHT1_9NOCA</name>
<keyword evidence="3" id="KW-1185">Reference proteome</keyword>
<evidence type="ECO:0000313" key="2">
    <source>
        <dbReference type="EMBL" id="MDH6282909.1"/>
    </source>
</evidence>
<keyword evidence="1" id="KW-1133">Transmembrane helix</keyword>
<dbReference type="Proteomes" id="UP001160334">
    <property type="component" value="Unassembled WGS sequence"/>
</dbReference>
<accession>A0ABT6MHT1</accession>
<protein>
    <recommendedName>
        <fullName evidence="4">Secreted protein</fullName>
    </recommendedName>
</protein>
<gene>
    <name evidence="2" type="ORF">M2280_004146</name>
</gene>
<organism evidence="2 3">
    <name type="scientific">Prescottella agglutinans</name>
    <dbReference type="NCBI Taxonomy" id="1644129"/>
    <lineage>
        <taxon>Bacteria</taxon>
        <taxon>Bacillati</taxon>
        <taxon>Actinomycetota</taxon>
        <taxon>Actinomycetes</taxon>
        <taxon>Mycobacteriales</taxon>
        <taxon>Nocardiaceae</taxon>
        <taxon>Prescottella</taxon>
    </lineage>
</organism>
<evidence type="ECO:0008006" key="4">
    <source>
        <dbReference type="Google" id="ProtNLM"/>
    </source>
</evidence>
<evidence type="ECO:0000313" key="3">
    <source>
        <dbReference type="Proteomes" id="UP001160334"/>
    </source>
</evidence>
<keyword evidence="1" id="KW-0472">Membrane</keyword>
<dbReference type="RefSeq" id="WP_280762189.1">
    <property type="nucleotide sequence ID" value="NZ_JARXVC010000011.1"/>
</dbReference>
<keyword evidence="1" id="KW-0812">Transmembrane</keyword>
<feature type="transmembrane region" description="Helical" evidence="1">
    <location>
        <begin position="47"/>
        <end position="68"/>
    </location>
</feature>
<evidence type="ECO:0000256" key="1">
    <source>
        <dbReference type="SAM" id="Phobius"/>
    </source>
</evidence>
<proteinExistence type="predicted"/>
<feature type="transmembrane region" description="Helical" evidence="1">
    <location>
        <begin position="20"/>
        <end position="40"/>
    </location>
</feature>
<comment type="caution">
    <text evidence="2">The sequence shown here is derived from an EMBL/GenBank/DDBJ whole genome shotgun (WGS) entry which is preliminary data.</text>
</comment>
<sequence length="219" mass="21776">MEWQVVVFSFHPEFRPFGRMVLFVLGLRSSGLISPFQGVLMRKAFAAGLVAAASAGIVLAGTGVASAAPSTIPGMRGVYQVNVDVAPGTYKTQGTAYGAMQPCTWMRAKMTAGGGAIPLAVGQLTGPGEVTIESTDDIFLTAGCADWKRVGGGGSLDTGSLTGSLDAGSLGGSVDSGSLTGSLDTGSLTGSLTGSILGGANNGSSGSLAGGLLGSLYFR</sequence>
<dbReference type="EMBL" id="JARXVC010000011">
    <property type="protein sequence ID" value="MDH6282909.1"/>
    <property type="molecule type" value="Genomic_DNA"/>
</dbReference>
<reference evidence="2 3" key="1">
    <citation type="submission" date="2023-04" db="EMBL/GenBank/DDBJ databases">
        <title>Forest soil microbial communities from Buena Vista Peninsula, Colon Province, Panama.</title>
        <authorList>
            <person name="Bouskill N."/>
        </authorList>
    </citation>
    <scope>NUCLEOTIDE SEQUENCE [LARGE SCALE GENOMIC DNA]</scope>
    <source>
        <strain evidence="2 3">CFH S0262</strain>
    </source>
</reference>